<feature type="coiled-coil region" evidence="1">
    <location>
        <begin position="373"/>
        <end position="407"/>
    </location>
</feature>
<keyword evidence="5" id="KW-1185">Reference proteome</keyword>
<keyword evidence="3" id="KW-1133">Transmembrane helix</keyword>
<comment type="caution">
    <text evidence="4">The sequence shown here is derived from an EMBL/GenBank/DDBJ whole genome shotgun (WGS) entry which is preliminary data.</text>
</comment>
<feature type="transmembrane region" description="Helical" evidence="3">
    <location>
        <begin position="311"/>
        <end position="336"/>
    </location>
</feature>
<gene>
    <name evidence="4" type="ORF">PACLA_8A033023</name>
</gene>
<feature type="compositionally biased region" description="Pro residues" evidence="2">
    <location>
        <begin position="156"/>
        <end position="167"/>
    </location>
</feature>
<dbReference type="AlphaFoldDB" id="A0A6S7FXA2"/>
<keyword evidence="3" id="KW-0472">Membrane</keyword>
<keyword evidence="3" id="KW-0812">Transmembrane</keyword>
<dbReference type="EMBL" id="CACRXK020000295">
    <property type="protein sequence ID" value="CAB3980496.1"/>
    <property type="molecule type" value="Genomic_DNA"/>
</dbReference>
<sequence length="434" mass="47173">MQLFQEFTEVKDGKASFGGSVNVLQQSYTFKNGEKLSLSASVDVELPLRYTIKLTGSDTKPNVLKFDKSSSDLLPKTKKTLAGAVTLLEDPLFKDAGILVPPFIKFKKWTQKITISIAVTFEASKTGDKSKTASVTRTLEWALRPLFQKDDKDPPKPTPPRPFPPPDPHFDWRRIPIPQAIAALLCYLNYYDLSQIIQQLPESLMTGLLEEFSTSMSEIQQVIYNVLRGLNQSQKTVAQLSSETKTASKEVESAEAEVETAEAEVETVEAEVTTAEEALAGAETAEATAAGEVAAATTAEVAADASEAADWWTIIGGIISGAAIAAAAAALAAAITKHNNAVKVEKQAQDVVNGKTTALRQKQLTKKQAELKVQHEKDVLAVKQKQLKEAKEKEQDAQDVKDVLNAAHVGIEKIAKKIKERKTSGTITTAQRKI</sequence>
<name>A0A6S7FXA2_PARCT</name>
<dbReference type="OrthoDB" id="6011369at2759"/>
<feature type="coiled-coil region" evidence="1">
    <location>
        <begin position="237"/>
        <end position="285"/>
    </location>
</feature>
<dbReference type="Proteomes" id="UP001152795">
    <property type="component" value="Unassembled WGS sequence"/>
</dbReference>
<evidence type="ECO:0000313" key="4">
    <source>
        <dbReference type="EMBL" id="CAB3980496.1"/>
    </source>
</evidence>
<organism evidence="4 5">
    <name type="scientific">Paramuricea clavata</name>
    <name type="common">Red gorgonian</name>
    <name type="synonym">Violescent sea-whip</name>
    <dbReference type="NCBI Taxonomy" id="317549"/>
    <lineage>
        <taxon>Eukaryota</taxon>
        <taxon>Metazoa</taxon>
        <taxon>Cnidaria</taxon>
        <taxon>Anthozoa</taxon>
        <taxon>Octocorallia</taxon>
        <taxon>Malacalcyonacea</taxon>
        <taxon>Plexauridae</taxon>
        <taxon>Paramuricea</taxon>
    </lineage>
</organism>
<evidence type="ECO:0000256" key="1">
    <source>
        <dbReference type="SAM" id="Coils"/>
    </source>
</evidence>
<accession>A0A6S7FXA2</accession>
<dbReference type="Gene3D" id="1.20.120.330">
    <property type="entry name" value="Nucleotidyltransferases domain 2"/>
    <property type="match status" value="1"/>
</dbReference>
<evidence type="ECO:0000256" key="2">
    <source>
        <dbReference type="SAM" id="MobiDB-lite"/>
    </source>
</evidence>
<evidence type="ECO:0000256" key="3">
    <source>
        <dbReference type="SAM" id="Phobius"/>
    </source>
</evidence>
<proteinExistence type="predicted"/>
<evidence type="ECO:0000313" key="5">
    <source>
        <dbReference type="Proteomes" id="UP001152795"/>
    </source>
</evidence>
<keyword evidence="1" id="KW-0175">Coiled coil</keyword>
<feature type="region of interest" description="Disordered" evidence="2">
    <location>
        <begin position="148"/>
        <end position="170"/>
    </location>
</feature>
<reference evidence="4" key="1">
    <citation type="submission" date="2020-04" db="EMBL/GenBank/DDBJ databases">
        <authorList>
            <person name="Alioto T."/>
            <person name="Alioto T."/>
            <person name="Gomez Garrido J."/>
        </authorList>
    </citation>
    <scope>NUCLEOTIDE SEQUENCE</scope>
    <source>
        <strain evidence="4">A484AB</strain>
    </source>
</reference>
<protein>
    <submittedName>
        <fullName evidence="4">Uncharacterized protein</fullName>
    </submittedName>
</protein>